<dbReference type="EMBL" id="SSTE01001308">
    <property type="protein sequence ID" value="KAA0065648.1"/>
    <property type="molecule type" value="Genomic_DNA"/>
</dbReference>
<sequence length="155" mass="18051">MSSTFELKEKDMFASKELLSKSFYYIAINNNFELKTVRSNSKSIEFKCSQDNCPWYVYASRYKGGKSWRLRKYIANHDCSINVIQTTHRQASSSLISDCMIKDFSSFDRWTPNDIMIHMRPKLGVSVSYNKAWREKELVMNSLNGEAKELSSNQV</sequence>
<evidence type="ECO:0000313" key="3">
    <source>
        <dbReference type="Proteomes" id="UP000321393"/>
    </source>
</evidence>
<comment type="caution">
    <text evidence="2">The sequence shown here is derived from an EMBL/GenBank/DDBJ whole genome shotgun (WGS) entry which is preliminary data.</text>
</comment>
<gene>
    <name evidence="2" type="ORF">E6C27_scaffold90G001030</name>
</gene>
<organism evidence="2 3">
    <name type="scientific">Cucumis melo var. makuwa</name>
    <name type="common">Oriental melon</name>
    <dbReference type="NCBI Taxonomy" id="1194695"/>
    <lineage>
        <taxon>Eukaryota</taxon>
        <taxon>Viridiplantae</taxon>
        <taxon>Streptophyta</taxon>
        <taxon>Embryophyta</taxon>
        <taxon>Tracheophyta</taxon>
        <taxon>Spermatophyta</taxon>
        <taxon>Magnoliopsida</taxon>
        <taxon>eudicotyledons</taxon>
        <taxon>Gunneridae</taxon>
        <taxon>Pentapetalae</taxon>
        <taxon>rosids</taxon>
        <taxon>fabids</taxon>
        <taxon>Cucurbitales</taxon>
        <taxon>Cucurbitaceae</taxon>
        <taxon>Benincaseae</taxon>
        <taxon>Cucumis</taxon>
    </lineage>
</organism>
<dbReference type="PANTHER" id="PTHR31973:SF187">
    <property type="entry name" value="MUTATOR TRANSPOSASE MUDRA PROTEIN"/>
    <property type="match status" value="1"/>
</dbReference>
<name>A0A5A7VDD7_CUCMM</name>
<dbReference type="OrthoDB" id="1262723at2759"/>
<evidence type="ECO:0000259" key="1">
    <source>
        <dbReference type="Pfam" id="PF03108"/>
    </source>
</evidence>
<dbReference type="Proteomes" id="UP000321393">
    <property type="component" value="Unassembled WGS sequence"/>
</dbReference>
<reference evidence="2 3" key="1">
    <citation type="submission" date="2019-08" db="EMBL/GenBank/DDBJ databases">
        <title>Draft genome sequences of two oriental melons (Cucumis melo L. var makuwa).</title>
        <authorList>
            <person name="Kwon S.-Y."/>
        </authorList>
    </citation>
    <scope>NUCLEOTIDE SEQUENCE [LARGE SCALE GENOMIC DNA]</scope>
    <source>
        <strain evidence="3">cv. SW 3</strain>
        <tissue evidence="2">Leaf</tissue>
    </source>
</reference>
<dbReference type="PANTHER" id="PTHR31973">
    <property type="entry name" value="POLYPROTEIN, PUTATIVE-RELATED"/>
    <property type="match status" value="1"/>
</dbReference>
<protein>
    <submittedName>
        <fullName evidence="2">MuDR family transposase</fullName>
    </submittedName>
</protein>
<accession>A0A5A7VDD7</accession>
<evidence type="ECO:0000313" key="2">
    <source>
        <dbReference type="EMBL" id="KAA0065648.1"/>
    </source>
</evidence>
<dbReference type="Pfam" id="PF03108">
    <property type="entry name" value="DBD_Tnp_Mut"/>
    <property type="match status" value="1"/>
</dbReference>
<feature type="domain" description="Transposase MuDR plant" evidence="1">
    <location>
        <begin position="21"/>
        <end position="64"/>
    </location>
</feature>
<dbReference type="InterPro" id="IPR004332">
    <property type="entry name" value="Transposase_MuDR"/>
</dbReference>
<proteinExistence type="predicted"/>
<dbReference type="AlphaFoldDB" id="A0A5A7VDD7"/>